<dbReference type="GeneID" id="35768362"/>
<keyword evidence="5" id="KW-0690">Ribosome biogenesis</keyword>
<dbReference type="OrthoDB" id="46571at2"/>
<dbReference type="PANTHER" id="PTHR34276">
    <property type="entry name" value="MINI-RIBONUCLEASE 3"/>
    <property type="match status" value="1"/>
</dbReference>
<keyword evidence="4 5" id="KW-0378">Hydrolase</keyword>
<evidence type="ECO:0000256" key="1">
    <source>
        <dbReference type="ARBA" id="ARBA00022552"/>
    </source>
</evidence>
<dbReference type="Proteomes" id="UP000594771">
    <property type="component" value="Chromosome"/>
</dbReference>
<feature type="domain" description="RNase III" evidence="6">
    <location>
        <begin position="13"/>
        <end position="111"/>
    </location>
</feature>
<dbReference type="EMBL" id="CP065662">
    <property type="protein sequence ID" value="QPS01956.1"/>
    <property type="molecule type" value="Genomic_DNA"/>
</dbReference>
<dbReference type="KEGG" id="aun:AWM73_07565"/>
<dbReference type="EC" id="3.1.26.-" evidence="5"/>
<comment type="subunit">
    <text evidence="5">Homodimer.</text>
</comment>
<dbReference type="Gene3D" id="1.10.1520.10">
    <property type="entry name" value="Ribonuclease III domain"/>
    <property type="match status" value="1"/>
</dbReference>
<evidence type="ECO:0000313" key="9">
    <source>
        <dbReference type="Proteomes" id="UP000594771"/>
    </source>
</evidence>
<dbReference type="GO" id="GO:0019843">
    <property type="term" value="F:rRNA binding"/>
    <property type="evidence" value="ECO:0007669"/>
    <property type="project" value="UniProtKB-UniRule"/>
</dbReference>
<keyword evidence="5" id="KW-0963">Cytoplasm</keyword>
<sequence length="134" mass="15056">MDKKAVKQLSGLTLAYLGDAAWEIQVRTHLVASGLTRPHDLHERATHFVSAKAQAKLVNHLLDSQLLREEEVGIFKRGRNSQSHSSAKNADIHSYRLATGLEALMGYLYLVDTDRFQTLTQASFAYLEEDKDES</sequence>
<accession>A0A0X8FFH3</accession>
<name>A0A0X8FFH3_9LACT</name>
<dbReference type="GO" id="GO:0004525">
    <property type="term" value="F:ribonuclease III activity"/>
    <property type="evidence" value="ECO:0007669"/>
    <property type="project" value="InterPro"/>
</dbReference>
<comment type="cofactor">
    <cofactor evidence="5">
        <name>Mg(2+)</name>
        <dbReference type="ChEBI" id="CHEBI:18420"/>
    </cofactor>
</comment>
<comment type="subcellular location">
    <subcellularLocation>
        <location evidence="5">Cytoplasm</location>
    </subcellularLocation>
</comment>
<keyword evidence="10" id="KW-1185">Reference proteome</keyword>
<feature type="active site" evidence="5">
    <location>
        <position position="19"/>
    </location>
</feature>
<gene>
    <name evidence="5" type="primary">mrnC</name>
    <name evidence="8" type="ORF">I6G68_02450</name>
    <name evidence="7" type="ORF">ODY43_02405</name>
</gene>
<evidence type="ECO:0000256" key="5">
    <source>
        <dbReference type="HAMAP-Rule" id="MF_01468"/>
    </source>
</evidence>
<evidence type="ECO:0000256" key="2">
    <source>
        <dbReference type="ARBA" id="ARBA00022722"/>
    </source>
</evidence>
<evidence type="ECO:0000313" key="10">
    <source>
        <dbReference type="Proteomes" id="UP001069145"/>
    </source>
</evidence>
<dbReference type="EMBL" id="JAOTML010000002">
    <property type="protein sequence ID" value="MCY3052828.1"/>
    <property type="molecule type" value="Genomic_DNA"/>
</dbReference>
<keyword evidence="3 5" id="KW-0255">Endonuclease</keyword>
<evidence type="ECO:0000313" key="7">
    <source>
        <dbReference type="EMBL" id="MCY3052828.1"/>
    </source>
</evidence>
<keyword evidence="1 5" id="KW-0698">rRNA processing</keyword>
<keyword evidence="5" id="KW-0460">Magnesium</keyword>
<reference evidence="7" key="2">
    <citation type="submission" date="2022-09" db="EMBL/GenBank/DDBJ databases">
        <title>Aerococcus urinae taxonomy study.</title>
        <authorList>
            <person name="Christensen J."/>
            <person name="Senneby E."/>
        </authorList>
    </citation>
    <scope>NUCLEOTIDE SEQUENCE</scope>
    <source>
        <strain evidence="7">NLD-066-U95</strain>
    </source>
</reference>
<dbReference type="Pfam" id="PF00636">
    <property type="entry name" value="Ribonuclease_3"/>
    <property type="match status" value="1"/>
</dbReference>
<dbReference type="PANTHER" id="PTHR34276:SF1">
    <property type="entry name" value="MINI-RIBONUCLEASE 3"/>
    <property type="match status" value="1"/>
</dbReference>
<dbReference type="RefSeq" id="WP_060778768.1">
    <property type="nucleotide sequence ID" value="NZ_CAJHLF010000004.1"/>
</dbReference>
<keyword evidence="5" id="KW-0699">rRNA-binding</keyword>
<keyword evidence="5" id="KW-0694">RNA-binding</keyword>
<dbReference type="InterPro" id="IPR036389">
    <property type="entry name" value="RNase_III_sf"/>
</dbReference>
<dbReference type="HAMAP" id="MF_01468">
    <property type="entry name" value="RNase_Mini_III"/>
    <property type="match status" value="1"/>
</dbReference>
<dbReference type="GO" id="GO:0006364">
    <property type="term" value="P:rRNA processing"/>
    <property type="evidence" value="ECO:0007669"/>
    <property type="project" value="UniProtKB-UniRule"/>
</dbReference>
<evidence type="ECO:0000256" key="4">
    <source>
        <dbReference type="ARBA" id="ARBA00022801"/>
    </source>
</evidence>
<dbReference type="AlphaFoldDB" id="A0A0X8FFH3"/>
<reference evidence="8 9" key="1">
    <citation type="submission" date="2020-12" db="EMBL/GenBank/DDBJ databases">
        <title>FDA dAtabase for Regulatory Grade micrObial Sequences (FDA-ARGOS): Supporting development and validation of Infectious Disease Dx tests.</title>
        <authorList>
            <person name="Sproer C."/>
            <person name="Gronow S."/>
            <person name="Severitt S."/>
            <person name="Schroder I."/>
            <person name="Tallon L."/>
            <person name="Sadzewicz L."/>
            <person name="Zhao X."/>
            <person name="Boylan J."/>
            <person name="Ott S."/>
            <person name="Bowen H."/>
            <person name="Vavikolanu K."/>
            <person name="Mehta A."/>
            <person name="Aluvathingal J."/>
            <person name="Nadendla S."/>
            <person name="Lowell S."/>
            <person name="Myers T."/>
            <person name="Yan Y."/>
            <person name="Sichtig H."/>
        </authorList>
    </citation>
    <scope>NUCLEOTIDE SEQUENCE [LARGE SCALE GENOMIC DNA]</scope>
    <source>
        <strain evidence="8 9">FDAARGOS_911</strain>
    </source>
</reference>
<dbReference type="PIRSF" id="PIRSF005520">
    <property type="entry name" value="UCP005520"/>
    <property type="match status" value="1"/>
</dbReference>
<comment type="function">
    <text evidence="5">Involved in correct processing of both the 5' and 3' ends of 23S rRNA precursor. Processes 30S rRNA precursor transcript even in absence of ribonuclease 3 (Rnc); Rnc processes 30S rRNA into smaller rRNA precursors.</text>
</comment>
<proteinExistence type="inferred from homology"/>
<dbReference type="SUPFAM" id="SSF69065">
    <property type="entry name" value="RNase III domain-like"/>
    <property type="match status" value="1"/>
</dbReference>
<keyword evidence="2 5" id="KW-0540">Nuclease</keyword>
<evidence type="ECO:0000313" key="8">
    <source>
        <dbReference type="EMBL" id="QPS01956.1"/>
    </source>
</evidence>
<comment type="similarity">
    <text evidence="5">Belongs to the MrnC RNase family.</text>
</comment>
<evidence type="ECO:0000259" key="6">
    <source>
        <dbReference type="Pfam" id="PF00636"/>
    </source>
</evidence>
<organism evidence="8 9">
    <name type="scientific">Aerococcus urinae</name>
    <dbReference type="NCBI Taxonomy" id="1376"/>
    <lineage>
        <taxon>Bacteria</taxon>
        <taxon>Bacillati</taxon>
        <taxon>Bacillota</taxon>
        <taxon>Bacilli</taxon>
        <taxon>Lactobacillales</taxon>
        <taxon>Aerococcaceae</taxon>
        <taxon>Aerococcus</taxon>
    </lineage>
</organism>
<dbReference type="Proteomes" id="UP001069145">
    <property type="component" value="Unassembled WGS sequence"/>
</dbReference>
<dbReference type="GO" id="GO:0005737">
    <property type="term" value="C:cytoplasm"/>
    <property type="evidence" value="ECO:0007669"/>
    <property type="project" value="UniProtKB-SubCell"/>
</dbReference>
<dbReference type="InterPro" id="IPR008226">
    <property type="entry name" value="Mini3_fam"/>
</dbReference>
<dbReference type="InterPro" id="IPR000999">
    <property type="entry name" value="RNase_III_dom"/>
</dbReference>
<evidence type="ECO:0000256" key="3">
    <source>
        <dbReference type="ARBA" id="ARBA00022759"/>
    </source>
</evidence>
<protein>
    <recommendedName>
        <fullName evidence="5">Mini-ribonuclease 3</fullName>
        <shortName evidence="5">Mini-3</shortName>
        <shortName evidence="5">Mini-RNase 3</shortName>
        <ecNumber evidence="5">3.1.26.-</ecNumber>
    </recommendedName>
    <alternativeName>
        <fullName evidence="5">Mini-RNase III</fullName>
        <shortName evidence="5">Mini-III</shortName>
    </alternativeName>
</protein>